<dbReference type="Gene3D" id="1.10.1200.10">
    <property type="entry name" value="ACP-like"/>
    <property type="match status" value="2"/>
</dbReference>
<evidence type="ECO:0000256" key="7">
    <source>
        <dbReference type="ARBA" id="ARBA00022598"/>
    </source>
</evidence>
<dbReference type="GO" id="GO:0016874">
    <property type="term" value="F:ligase activity"/>
    <property type="evidence" value="ECO:0007669"/>
    <property type="project" value="UniProtKB-KW"/>
</dbReference>
<comment type="cofactor">
    <cofactor evidence="1">
        <name>pantetheine 4'-phosphate</name>
        <dbReference type="ChEBI" id="CHEBI:47942"/>
    </cofactor>
</comment>
<evidence type="ECO:0000256" key="6">
    <source>
        <dbReference type="ARBA" id="ARBA00022553"/>
    </source>
</evidence>
<protein>
    <recommendedName>
        <fullName evidence="4">Phenyloxazoline synthase MbtB</fullName>
    </recommendedName>
    <alternativeName>
        <fullName evidence="8">Mycobactin synthetase protein B</fullName>
    </alternativeName>
</protein>
<comment type="pathway">
    <text evidence="2">Siderophore biosynthesis; mycobactin biosynthesis.</text>
</comment>
<dbReference type="RefSeq" id="WP_213172693.1">
    <property type="nucleotide sequence ID" value="NZ_CP070496.1"/>
</dbReference>
<dbReference type="Gene3D" id="3.30.559.10">
    <property type="entry name" value="Chloramphenicol acetyltransferase-like domain"/>
    <property type="match status" value="2"/>
</dbReference>
<comment type="similarity">
    <text evidence="3">Belongs to the ATP-dependent AMP-binding enzyme family. MbtB subfamily.</text>
</comment>
<dbReference type="PROSITE" id="PS50075">
    <property type="entry name" value="CARRIER"/>
    <property type="match status" value="2"/>
</dbReference>
<feature type="domain" description="Carrier" evidence="10">
    <location>
        <begin position="1723"/>
        <end position="1797"/>
    </location>
</feature>
<evidence type="ECO:0000256" key="3">
    <source>
        <dbReference type="ARBA" id="ARBA00007380"/>
    </source>
</evidence>
<feature type="region of interest" description="Disordered" evidence="9">
    <location>
        <begin position="1207"/>
        <end position="1232"/>
    </location>
</feature>
<proteinExistence type="inferred from homology"/>
<feature type="region of interest" description="Disordered" evidence="9">
    <location>
        <begin position="1069"/>
        <end position="1097"/>
    </location>
</feature>
<dbReference type="GO" id="GO:0031177">
    <property type="term" value="F:phosphopantetheine binding"/>
    <property type="evidence" value="ECO:0007669"/>
    <property type="project" value="InterPro"/>
</dbReference>
<dbReference type="Proteomes" id="UP000662939">
    <property type="component" value="Chromosome"/>
</dbReference>
<reference evidence="11" key="1">
    <citation type="submission" date="2021-02" db="EMBL/GenBank/DDBJ databases">
        <title>Natronoglycomyces albus gen. nov., sp. nov, a haloalkaliphilic actinobacterium from a soda solonchak soil.</title>
        <authorList>
            <person name="Sorokin D.Y."/>
            <person name="Khijniak T.V."/>
            <person name="Zakharycheva A.P."/>
            <person name="Boueva O.V."/>
            <person name="Ariskina E.V."/>
            <person name="Hahnke R.L."/>
            <person name="Bunk B."/>
            <person name="Sproer C."/>
            <person name="Schumann P."/>
            <person name="Evtushenko L.I."/>
            <person name="Kublanov I.V."/>
        </authorList>
    </citation>
    <scope>NUCLEOTIDE SEQUENCE</scope>
    <source>
        <strain evidence="11">DSM 106290</strain>
    </source>
</reference>
<keyword evidence="6" id="KW-0597">Phosphoprotein</keyword>
<dbReference type="GO" id="GO:0008610">
    <property type="term" value="P:lipid biosynthetic process"/>
    <property type="evidence" value="ECO:0007669"/>
    <property type="project" value="UniProtKB-ARBA"/>
</dbReference>
<organism evidence="11 12">
    <name type="scientific">Natronoglycomyces albus</name>
    <dbReference type="NCBI Taxonomy" id="2811108"/>
    <lineage>
        <taxon>Bacteria</taxon>
        <taxon>Bacillati</taxon>
        <taxon>Actinomycetota</taxon>
        <taxon>Actinomycetes</taxon>
        <taxon>Glycomycetales</taxon>
        <taxon>Glycomycetaceae</taxon>
        <taxon>Natronoglycomyces</taxon>
    </lineage>
</organism>
<dbReference type="InterPro" id="IPR001242">
    <property type="entry name" value="Condensation_dom"/>
</dbReference>
<dbReference type="InterPro" id="IPR010071">
    <property type="entry name" value="AA_adenyl_dom"/>
</dbReference>
<evidence type="ECO:0000259" key="10">
    <source>
        <dbReference type="PROSITE" id="PS50075"/>
    </source>
</evidence>
<dbReference type="Gene3D" id="3.30.300.30">
    <property type="match status" value="1"/>
</dbReference>
<dbReference type="InterPro" id="IPR057737">
    <property type="entry name" value="Condensation_MtbB-like"/>
</dbReference>
<dbReference type="GO" id="GO:0005737">
    <property type="term" value="C:cytoplasm"/>
    <property type="evidence" value="ECO:0007669"/>
    <property type="project" value="TreeGrafter"/>
</dbReference>
<dbReference type="KEGG" id="nav:JQS30_07250"/>
<evidence type="ECO:0000256" key="9">
    <source>
        <dbReference type="SAM" id="MobiDB-lite"/>
    </source>
</evidence>
<evidence type="ECO:0000313" key="11">
    <source>
        <dbReference type="EMBL" id="QSB06682.1"/>
    </source>
</evidence>
<dbReference type="Pfam" id="PF00668">
    <property type="entry name" value="Condensation"/>
    <property type="match status" value="2"/>
</dbReference>
<dbReference type="NCBIfam" id="TIGR01733">
    <property type="entry name" value="AA-adenyl-dom"/>
    <property type="match status" value="1"/>
</dbReference>
<dbReference type="Pfam" id="PF00550">
    <property type="entry name" value="PP-binding"/>
    <property type="match status" value="2"/>
</dbReference>
<dbReference type="Gene3D" id="3.30.559.30">
    <property type="entry name" value="Nonribosomal peptide synthetase, condensation domain"/>
    <property type="match status" value="2"/>
</dbReference>
<keyword evidence="5" id="KW-0596">Phosphopantetheine</keyword>
<feature type="domain" description="Carrier" evidence="10">
    <location>
        <begin position="1"/>
        <end position="80"/>
    </location>
</feature>
<evidence type="ECO:0000256" key="4">
    <source>
        <dbReference type="ARBA" id="ARBA00016743"/>
    </source>
</evidence>
<dbReference type="GO" id="GO:0044550">
    <property type="term" value="P:secondary metabolite biosynthetic process"/>
    <property type="evidence" value="ECO:0007669"/>
    <property type="project" value="TreeGrafter"/>
</dbReference>
<evidence type="ECO:0000256" key="8">
    <source>
        <dbReference type="ARBA" id="ARBA00033440"/>
    </source>
</evidence>
<evidence type="ECO:0000313" key="12">
    <source>
        <dbReference type="Proteomes" id="UP000662939"/>
    </source>
</evidence>
<dbReference type="Pfam" id="PF00501">
    <property type="entry name" value="AMP-binding"/>
    <property type="match status" value="1"/>
</dbReference>
<dbReference type="Gene3D" id="3.40.50.12780">
    <property type="entry name" value="N-terminal domain of ligase-like"/>
    <property type="match status" value="1"/>
</dbReference>
<dbReference type="InterPro" id="IPR009081">
    <property type="entry name" value="PP-bd_ACP"/>
</dbReference>
<keyword evidence="12" id="KW-1185">Reference proteome</keyword>
<dbReference type="PANTHER" id="PTHR45527">
    <property type="entry name" value="NONRIBOSOMAL PEPTIDE SYNTHETASE"/>
    <property type="match status" value="1"/>
</dbReference>
<dbReference type="InterPro" id="IPR042099">
    <property type="entry name" value="ANL_N_sf"/>
</dbReference>
<name>A0A895XSP3_9ACTN</name>
<dbReference type="SUPFAM" id="SSF52777">
    <property type="entry name" value="CoA-dependent acyltransferases"/>
    <property type="match status" value="4"/>
</dbReference>
<sequence length="1837" mass="202356">MNDMPHQNASRISALLANRVGQPVTETDWDTPLASLGVDSFSALRWRSDITEATGTALPLVTFTGEQTVRDVLTALTKATTTPQPEAAPSAPAESSTLTPVQAAYWAGRGSEYPLGEVATFWYHEYERGPQHRNGRTLESDLDRIEIAWRTVVAHHPMLRTVIGRDTCTHIARHDVRDWNLNRIDLRHEEAPERRCDQLRHQLSHQVRDVAQWPLFDLTAIVLPGDIVRLCVGFDVLVIDFASWGLVMRQWGRLVAKPDTTLEQCPITFADLVRQRAHDPDRQRLRARDRHWWQRQDIPKAPALPQQPDAPRRAARFERVQRRLDAQTWEKIKALATSHGLSPTSVVLTAFALACHQRSQRTTEEGLTINLTLFDRPDIDGIDTVVGDFSSTALLPLDRAAGFDPDDATSFTDLSRAVNHRLWDVLDHRAYSGVEVARDRDNAEGWPVVFTSGIGQDSAQQDHWLGKRDYGVSQTPQVLWDHLVWEENGELVLVHDVVIDAYSQDLRDGLINAEETLLRSLAVTERWNHPAVAWDPSGQPIEPAQAHPDAGPQLVDLWLDSLRDNGTAEGPALASGSTTLTHAQLSTQAHRLAATLVAHGVRPGDLVMVALPRSTAQIVAVLAVELAQAGYVPVDPAWPARRLSTITHKTKLTYALLAADSTVELPEGVVGVEVDLPHTETPTPTPPPLPEATARPDDLAYAIFTSGSTGEPKGVAIEHRQARTTIDDINRRFSITAQDTVLGVSALSFDLSVHDIFGTLAAGGTLVLPDGQRFRDPQHWLELMAEHHVTIWNSAPPLLEMLVEYAEADPMLARSALASLRLCMLSGDWIPVTLPDRLRALAPNVRIHSLGGATEASIWSITYPIGQVDPQWRSIPYGRALSGQSFWILDEDQRPCRVAQTGELWIAGEGVAREYIGDPQLTAERFIHRPELDQRLYRTGDLGRWRDDGTIEFLGRTDRQVKIRGHRIELGEVEAALERTGEVRQCVVSAMPGPDGALRLVAHVARKGEEYGSAAPTFDERDVVERLRKLLVEQVPEYMVPSRFVVLAALPVNANGKVDHKSLENPFARRRPADAQKPAPAASPPAPEETGEDNRESSPLLTVLSQILGEDLDPEQSLTAMGTTSVQAIRIANAIEDHGYPRPALADLLTGDPIRTLIPRLELPAAGANDEAETSLPQTKAPAVWQHRPIGDLAATASTLVSSPVADVPGPEVLSPERPRPPLPPAPEPLSNSVIPATDDLATQLRALADLLDTVRTRAADLAPKLTALTSQGVELPELANVSVPVIPTQRSAPAVEMVPPREEAFPLTEMQLAYLVGRARDEHGRSAAPHFYTEALVRDLDLERFERAWATVAGRHPMLRAVITEDTRQRVLPIVEVDTRIEVRDLRGLTGAQQQRQRERIRNERSHRVLSPTRAPMVRWLAVRLSDGDWRIHLDLDLLFCDADSAVIWIEELREEYRDPGALSAAPSAHFSSWVAHEASKENSQRYWDELMGHLPPGPQVTRRDQLLPGPQVVRRRFGLVSQEWESFQDRARSAGVTSACLALDTLGQALAEAASGGSVVLTLSDRPDEHVGVVGDYTATMLLPIGVGGGPTDQRLPALQRQLAEGLDHALGPGGVHGNAVMRSLRSRGEAVFPVAVSMSLQPSSTDASQLLDGFGRTEYAISQTPQILVDVQLFALDGELVVNIDADESVVDPVWVETLLRTWRSLLTPSAKPETQEAPVRAQSVRRDVAEVFAQLLGHERLDERSSWFDLGATSLTLVSAQRHLRQRGYELDVIDLFAHPTFPATVAHLTGRVGKEPLPSEPEPTVVDLSAVPPSDVAVERARARGRRRRVAR</sequence>
<dbReference type="SUPFAM" id="SSF47336">
    <property type="entry name" value="ACP-like"/>
    <property type="match status" value="2"/>
</dbReference>
<dbReference type="InterPro" id="IPR023213">
    <property type="entry name" value="CAT-like_dom_sf"/>
</dbReference>
<dbReference type="InterPro" id="IPR045851">
    <property type="entry name" value="AMP-bd_C_sf"/>
</dbReference>
<dbReference type="PANTHER" id="PTHR45527:SF10">
    <property type="entry name" value="PYOCHELIN SYNTHASE PCHF"/>
    <property type="match status" value="1"/>
</dbReference>
<dbReference type="InterPro" id="IPR000873">
    <property type="entry name" value="AMP-dep_synth/lig_dom"/>
</dbReference>
<dbReference type="SMART" id="SM00823">
    <property type="entry name" value="PKS_PP"/>
    <property type="match status" value="2"/>
</dbReference>
<dbReference type="Pfam" id="PF13193">
    <property type="entry name" value="AMP-binding_C"/>
    <property type="match status" value="1"/>
</dbReference>
<dbReference type="SUPFAM" id="SSF56801">
    <property type="entry name" value="Acetyl-CoA synthetase-like"/>
    <property type="match status" value="1"/>
</dbReference>
<dbReference type="GO" id="GO:0043041">
    <property type="term" value="P:amino acid activation for nonribosomal peptide biosynthetic process"/>
    <property type="evidence" value="ECO:0007669"/>
    <property type="project" value="TreeGrafter"/>
</dbReference>
<gene>
    <name evidence="11" type="ORF">JQS30_07250</name>
</gene>
<dbReference type="EMBL" id="CP070496">
    <property type="protein sequence ID" value="QSB06682.1"/>
    <property type="molecule type" value="Genomic_DNA"/>
</dbReference>
<dbReference type="InterPro" id="IPR020806">
    <property type="entry name" value="PKS_PP-bd"/>
</dbReference>
<keyword evidence="7" id="KW-0436">Ligase</keyword>
<accession>A0A895XSP3</accession>
<dbReference type="CDD" id="cd19535">
    <property type="entry name" value="Cyc_NRPS"/>
    <property type="match status" value="1"/>
</dbReference>
<evidence type="ECO:0000256" key="5">
    <source>
        <dbReference type="ARBA" id="ARBA00022450"/>
    </source>
</evidence>
<evidence type="ECO:0000256" key="1">
    <source>
        <dbReference type="ARBA" id="ARBA00001957"/>
    </source>
</evidence>
<dbReference type="InterPro" id="IPR025110">
    <property type="entry name" value="AMP-bd_C"/>
</dbReference>
<evidence type="ECO:0000256" key="2">
    <source>
        <dbReference type="ARBA" id="ARBA00005102"/>
    </source>
</evidence>
<dbReference type="InterPro" id="IPR036736">
    <property type="entry name" value="ACP-like_sf"/>
</dbReference>